<dbReference type="InterPro" id="IPR036849">
    <property type="entry name" value="Enolase-like_C_sf"/>
</dbReference>
<dbReference type="InterPro" id="IPR029017">
    <property type="entry name" value="Enolase-like_N"/>
</dbReference>
<keyword evidence="1" id="KW-0479">Metal-binding</keyword>
<reference evidence="4" key="1">
    <citation type="journal article" date="2019" name="Int. J. Syst. Evol. Microbiol.">
        <title>The Global Catalogue of Microorganisms (GCM) 10K type strain sequencing project: providing services to taxonomists for standard genome sequencing and annotation.</title>
        <authorList>
            <consortium name="The Broad Institute Genomics Platform"/>
            <consortium name="The Broad Institute Genome Sequencing Center for Infectious Disease"/>
            <person name="Wu L."/>
            <person name="Ma J."/>
        </authorList>
    </citation>
    <scope>NUCLEOTIDE SEQUENCE [LARGE SCALE GENOMIC DNA]</scope>
    <source>
        <strain evidence="4">CGMCC 1.15407</strain>
    </source>
</reference>
<dbReference type="Gene3D" id="3.30.390.10">
    <property type="entry name" value="Enolase-like, N-terminal domain"/>
    <property type="match status" value="1"/>
</dbReference>
<feature type="domain" description="Mandelate racemase/muconate lactonizing enzyme C-terminal" evidence="2">
    <location>
        <begin position="151"/>
        <end position="249"/>
    </location>
</feature>
<dbReference type="InterPro" id="IPR029065">
    <property type="entry name" value="Enolase_C-like"/>
</dbReference>
<protein>
    <submittedName>
        <fullName evidence="3">O-succinylbenzoate synthase</fullName>
    </submittedName>
</protein>
<dbReference type="SUPFAM" id="SSF51604">
    <property type="entry name" value="Enolase C-terminal domain-like"/>
    <property type="match status" value="1"/>
</dbReference>
<dbReference type="Pfam" id="PF13378">
    <property type="entry name" value="MR_MLE_C"/>
    <property type="match status" value="1"/>
</dbReference>
<dbReference type="SMART" id="SM00922">
    <property type="entry name" value="MR_MLE"/>
    <property type="match status" value="1"/>
</dbReference>
<dbReference type="InterPro" id="IPR018110">
    <property type="entry name" value="Mandel_Rmase/mucon_lact_enz_CS"/>
</dbReference>
<dbReference type="SFLD" id="SFLDS00001">
    <property type="entry name" value="Enolase"/>
    <property type="match status" value="1"/>
</dbReference>
<dbReference type="SUPFAM" id="SSF54826">
    <property type="entry name" value="Enolase N-terminal domain-like"/>
    <property type="match status" value="1"/>
</dbReference>
<dbReference type="EMBL" id="BMIU01000005">
    <property type="protein sequence ID" value="GGF26284.1"/>
    <property type="molecule type" value="Genomic_DNA"/>
</dbReference>
<dbReference type="Gene3D" id="3.20.20.120">
    <property type="entry name" value="Enolase-like C-terminal domain"/>
    <property type="match status" value="1"/>
</dbReference>
<comment type="caution">
    <text evidence="3">The sequence shown here is derived from an EMBL/GenBank/DDBJ whole genome shotgun (WGS) entry which is preliminary data.</text>
</comment>
<evidence type="ECO:0000256" key="1">
    <source>
        <dbReference type="ARBA" id="ARBA00022723"/>
    </source>
</evidence>
<organism evidence="3 4">
    <name type="scientific">Echinicola rosea</name>
    <dbReference type="NCBI Taxonomy" id="1807691"/>
    <lineage>
        <taxon>Bacteria</taxon>
        <taxon>Pseudomonadati</taxon>
        <taxon>Bacteroidota</taxon>
        <taxon>Cytophagia</taxon>
        <taxon>Cytophagales</taxon>
        <taxon>Cyclobacteriaceae</taxon>
        <taxon>Echinicola</taxon>
    </lineage>
</organism>
<dbReference type="SFLD" id="SFLDG00180">
    <property type="entry name" value="muconate_cycloisomerase"/>
    <property type="match status" value="1"/>
</dbReference>
<keyword evidence="4" id="KW-1185">Reference proteome</keyword>
<dbReference type="PANTHER" id="PTHR48073:SF2">
    <property type="entry name" value="O-SUCCINYLBENZOATE SYNTHASE"/>
    <property type="match status" value="1"/>
</dbReference>
<name>A0ABQ1UTB3_9BACT</name>
<sequence length="368" mass="41204">MNNKQPNPTKVNAKWYRYTLDFKFDAGTSRGVLKTKDSYFLKVWQTDNPDRVGWGEAGPLPNLSPEDGLDLPSIWEALVVKLSQVAVEWEEEAILDLCEELVPDNCPSVRFAFETALLDLYHGGEKLIMANDFYKGQEKIAINGLIWMGDAAFMHRQIEDKLVQGFSCIKMKIGAINFEEECRLLDGIRARFSADDITLRVDANGAFPPEEAMGKLSQLAEFDLHSIEQPIKAGQHQEMQRLCASSPLSIALDEELIGVTGRNQKAALLDKIRPPFIILKPTLLGGIRATKKWIQLAEDRNIGWWMTSALESNIGLNAIAQLTSTYCTTLPQGLGTGQLFLNNIESPLEIQKGRLVYHSGRKWGGPNW</sequence>
<dbReference type="SFLD" id="SFLDF00009">
    <property type="entry name" value="o-succinylbenzoate_synthase"/>
    <property type="match status" value="1"/>
</dbReference>
<evidence type="ECO:0000259" key="2">
    <source>
        <dbReference type="SMART" id="SM00922"/>
    </source>
</evidence>
<dbReference type="CDD" id="cd03320">
    <property type="entry name" value="OSBS"/>
    <property type="match status" value="1"/>
</dbReference>
<accession>A0ABQ1UTB3</accession>
<dbReference type="Proteomes" id="UP000647339">
    <property type="component" value="Unassembled WGS sequence"/>
</dbReference>
<dbReference type="InterPro" id="IPR013342">
    <property type="entry name" value="Mandelate_racemase_C"/>
</dbReference>
<proteinExistence type="predicted"/>
<evidence type="ECO:0000313" key="4">
    <source>
        <dbReference type="Proteomes" id="UP000647339"/>
    </source>
</evidence>
<dbReference type="PANTHER" id="PTHR48073">
    <property type="entry name" value="O-SUCCINYLBENZOATE SYNTHASE-RELATED"/>
    <property type="match status" value="1"/>
</dbReference>
<evidence type="ECO:0000313" key="3">
    <source>
        <dbReference type="EMBL" id="GGF26284.1"/>
    </source>
</evidence>
<gene>
    <name evidence="3" type="ORF">GCM10011339_12970</name>
</gene>
<dbReference type="PROSITE" id="PS00909">
    <property type="entry name" value="MR_MLE_2"/>
    <property type="match status" value="1"/>
</dbReference>
<dbReference type="RefSeq" id="WP_137403986.1">
    <property type="nucleotide sequence ID" value="NZ_BMIU01000005.1"/>
</dbReference>